<feature type="transmembrane region" description="Helical" evidence="8">
    <location>
        <begin position="167"/>
        <end position="186"/>
    </location>
</feature>
<dbReference type="GO" id="GO:0005886">
    <property type="term" value="C:plasma membrane"/>
    <property type="evidence" value="ECO:0007669"/>
    <property type="project" value="UniProtKB-SubCell"/>
</dbReference>
<dbReference type="InterPro" id="IPR011701">
    <property type="entry name" value="MFS"/>
</dbReference>
<name>W0P6M1_ADVMD</name>
<dbReference type="PROSITE" id="PS50850">
    <property type="entry name" value="MFS"/>
    <property type="match status" value="1"/>
</dbReference>
<feature type="transmembrane region" description="Helical" evidence="8">
    <location>
        <begin position="198"/>
        <end position="220"/>
    </location>
</feature>
<keyword evidence="4" id="KW-1003">Cell membrane</keyword>
<evidence type="ECO:0000256" key="4">
    <source>
        <dbReference type="ARBA" id="ARBA00022475"/>
    </source>
</evidence>
<keyword evidence="11" id="KW-1185">Reference proteome</keyword>
<feature type="transmembrane region" description="Helical" evidence="8">
    <location>
        <begin position="226"/>
        <end position="247"/>
    </location>
</feature>
<dbReference type="eggNOG" id="COG0477">
    <property type="taxonomic scope" value="Bacteria"/>
</dbReference>
<keyword evidence="5 8" id="KW-0812">Transmembrane</keyword>
<dbReference type="SUPFAM" id="SSF103473">
    <property type="entry name" value="MFS general substrate transporter"/>
    <property type="match status" value="1"/>
</dbReference>
<dbReference type="PANTHER" id="PTHR42718">
    <property type="entry name" value="MAJOR FACILITATOR SUPERFAMILY MULTIDRUG TRANSPORTER MFSC"/>
    <property type="match status" value="1"/>
</dbReference>
<reference evidence="10 11" key="1">
    <citation type="journal article" date="2014" name="Microbiology">
        <title>Unravelling the complete genome sequence of Advenella mimigardefordensis strain DPN7T and novel insights in the catabolism of the xenobiotic polythioester precursor 3,3'-dithiodipropionate.</title>
        <authorList>
            <person name="Wubbeler J.H."/>
            <person name="Hiessl S."/>
            <person name="Schuldes J."/>
            <person name="Thurmer A."/>
            <person name="Daniel R."/>
            <person name="Steinbuchel A."/>
        </authorList>
    </citation>
    <scope>NUCLEOTIDE SEQUENCE [LARGE SCALE GENOMIC DNA]</scope>
    <source>
        <strain evidence="11">DSM 17166 / LMG 22922 / DPN7</strain>
    </source>
</reference>
<accession>W0P6M1</accession>
<dbReference type="AlphaFoldDB" id="W0P6M1"/>
<comment type="subcellular location">
    <subcellularLocation>
        <location evidence="1">Cell membrane</location>
        <topology evidence="1">Multi-pass membrane protein</topology>
    </subcellularLocation>
</comment>
<evidence type="ECO:0000313" key="10">
    <source>
        <dbReference type="EMBL" id="AHG62519.1"/>
    </source>
</evidence>
<feature type="transmembrane region" description="Helical" evidence="8">
    <location>
        <begin position="81"/>
        <end position="100"/>
    </location>
</feature>
<feature type="transmembrane region" description="Helical" evidence="8">
    <location>
        <begin position="57"/>
        <end position="74"/>
    </location>
</feature>
<sequence>MTNKTTSNDGSAGSTLAASLLGFFIITLDAVVVNVALPTVGKEFSATVSGLQWVVDSYTLLFAAFLLSAGVLTDRIGARRAFGLGLIVFIMASIACGLAPSLPMLVAARFCQGLGAAVMMPSSMALIRQAYPDPITRGKAIAMWALGGSVAATSGPVIGGLLTLINWRWIFFINLPVGLIALAFLTRTRPSIPRIAPFDGWGLVAAVLAMGALTFCAIEVGSEGLAAPSVLISLIITVLAICAFFVLQRLRAHPMIPPELMRSRNAKIATVIGFTFMVGYFGLPFVMSLYLQQYRGLSAMGTGVAFLPMMLIGLVFTPFSAHLVQRFSARIMIFTGLMSMTIGLTAVAMLPESAPVWLIAVLMLLVGIAGPFVAPPVTSVLLNSVPAMLTGTASGVFNTSRQMGGALAVAIFGALLAQSTNFMSGVHQSLFLAAGVALFTALASLFLQPSSSAT</sequence>
<dbReference type="HOGENOM" id="CLU_000960_28_2_4"/>
<dbReference type="STRING" id="1247726.MIM_c04170"/>
<keyword evidence="3" id="KW-0813">Transport</keyword>
<evidence type="ECO:0000313" key="11">
    <source>
        <dbReference type="Proteomes" id="UP000019095"/>
    </source>
</evidence>
<organism evidence="10 11">
    <name type="scientific">Advenella mimigardefordensis (strain DSM 17166 / LMG 22922 / DPN7)</name>
    <dbReference type="NCBI Taxonomy" id="1247726"/>
    <lineage>
        <taxon>Bacteria</taxon>
        <taxon>Pseudomonadati</taxon>
        <taxon>Pseudomonadota</taxon>
        <taxon>Betaproteobacteria</taxon>
        <taxon>Burkholderiales</taxon>
        <taxon>Alcaligenaceae</taxon>
    </lineage>
</organism>
<comment type="similarity">
    <text evidence="2">Belongs to the major facilitator superfamily. EmrB family.</text>
</comment>
<dbReference type="InterPro" id="IPR020846">
    <property type="entry name" value="MFS_dom"/>
</dbReference>
<dbReference type="CDD" id="cd17321">
    <property type="entry name" value="MFS_MMR_MDR_like"/>
    <property type="match status" value="1"/>
</dbReference>
<dbReference type="PANTHER" id="PTHR42718:SF9">
    <property type="entry name" value="MAJOR FACILITATOR SUPERFAMILY MULTIDRUG TRANSPORTER MFSC"/>
    <property type="match status" value="1"/>
</dbReference>
<protein>
    <submittedName>
        <fullName evidence="10">Drug resistance MFS transporter protein</fullName>
    </submittedName>
</protein>
<feature type="transmembrane region" description="Helical" evidence="8">
    <location>
        <begin position="140"/>
        <end position="161"/>
    </location>
</feature>
<evidence type="ECO:0000256" key="2">
    <source>
        <dbReference type="ARBA" id="ARBA00008537"/>
    </source>
</evidence>
<feature type="transmembrane region" description="Helical" evidence="8">
    <location>
        <begin position="106"/>
        <end position="128"/>
    </location>
</feature>
<feature type="domain" description="Major facilitator superfamily (MFS) profile" evidence="9">
    <location>
        <begin position="15"/>
        <end position="452"/>
    </location>
</feature>
<dbReference type="Gene3D" id="1.20.1250.20">
    <property type="entry name" value="MFS general substrate transporter like domains"/>
    <property type="match status" value="1"/>
</dbReference>
<dbReference type="InterPro" id="IPR036259">
    <property type="entry name" value="MFS_trans_sf"/>
</dbReference>
<evidence type="ECO:0000256" key="3">
    <source>
        <dbReference type="ARBA" id="ARBA00022448"/>
    </source>
</evidence>
<evidence type="ECO:0000256" key="7">
    <source>
        <dbReference type="ARBA" id="ARBA00023136"/>
    </source>
</evidence>
<dbReference type="InterPro" id="IPR004638">
    <property type="entry name" value="EmrB-like"/>
</dbReference>
<feature type="transmembrane region" description="Helical" evidence="8">
    <location>
        <begin position="403"/>
        <end position="423"/>
    </location>
</feature>
<dbReference type="NCBIfam" id="TIGR00711">
    <property type="entry name" value="efflux_EmrB"/>
    <property type="match status" value="1"/>
</dbReference>
<evidence type="ECO:0000256" key="6">
    <source>
        <dbReference type="ARBA" id="ARBA00022989"/>
    </source>
</evidence>
<evidence type="ECO:0000256" key="1">
    <source>
        <dbReference type="ARBA" id="ARBA00004651"/>
    </source>
</evidence>
<dbReference type="EMBL" id="CP003915">
    <property type="protein sequence ID" value="AHG62519.1"/>
    <property type="molecule type" value="Genomic_DNA"/>
</dbReference>
<feature type="transmembrane region" description="Helical" evidence="8">
    <location>
        <begin position="297"/>
        <end position="319"/>
    </location>
</feature>
<dbReference type="KEGG" id="amim:MIM_c04170"/>
<dbReference type="OrthoDB" id="9807274at2"/>
<dbReference type="GO" id="GO:0022857">
    <property type="term" value="F:transmembrane transporter activity"/>
    <property type="evidence" value="ECO:0007669"/>
    <property type="project" value="InterPro"/>
</dbReference>
<feature type="transmembrane region" description="Helical" evidence="8">
    <location>
        <begin position="12"/>
        <end position="37"/>
    </location>
</feature>
<evidence type="ECO:0000259" key="9">
    <source>
        <dbReference type="PROSITE" id="PS50850"/>
    </source>
</evidence>
<feature type="transmembrane region" description="Helical" evidence="8">
    <location>
        <begin position="331"/>
        <end position="350"/>
    </location>
</feature>
<feature type="transmembrane region" description="Helical" evidence="8">
    <location>
        <begin position="268"/>
        <end position="291"/>
    </location>
</feature>
<evidence type="ECO:0000256" key="8">
    <source>
        <dbReference type="SAM" id="Phobius"/>
    </source>
</evidence>
<keyword evidence="6 8" id="KW-1133">Transmembrane helix</keyword>
<dbReference type="Pfam" id="PF07690">
    <property type="entry name" value="MFS_1"/>
    <property type="match status" value="1"/>
</dbReference>
<dbReference type="Gene3D" id="1.20.1720.10">
    <property type="entry name" value="Multidrug resistance protein D"/>
    <property type="match status" value="1"/>
</dbReference>
<evidence type="ECO:0000256" key="5">
    <source>
        <dbReference type="ARBA" id="ARBA00022692"/>
    </source>
</evidence>
<feature type="transmembrane region" description="Helical" evidence="8">
    <location>
        <begin position="429"/>
        <end position="447"/>
    </location>
</feature>
<keyword evidence="7 8" id="KW-0472">Membrane</keyword>
<dbReference type="Proteomes" id="UP000019095">
    <property type="component" value="Chromosome"/>
</dbReference>
<proteinExistence type="inferred from homology"/>
<feature type="transmembrane region" description="Helical" evidence="8">
    <location>
        <begin position="356"/>
        <end position="382"/>
    </location>
</feature>
<gene>
    <name evidence="10" type="ORF">MIM_c04170</name>
</gene>
<dbReference type="PATRIC" id="fig|1247726.3.peg.457"/>
<dbReference type="RefSeq" id="WP_025371124.1">
    <property type="nucleotide sequence ID" value="NZ_CP003915.1"/>
</dbReference>